<dbReference type="Proteomes" id="UP000198406">
    <property type="component" value="Unassembled WGS sequence"/>
</dbReference>
<accession>A0A1Z5KAQ5</accession>
<dbReference type="EMBL" id="BDSP01000199">
    <property type="protein sequence ID" value="GAX23235.1"/>
    <property type="molecule type" value="Genomic_DNA"/>
</dbReference>
<reference evidence="2 3" key="1">
    <citation type="journal article" date="2015" name="Plant Cell">
        <title>Oil accumulation by the oleaginous diatom Fistulifera solaris as revealed by the genome and transcriptome.</title>
        <authorList>
            <person name="Tanaka T."/>
            <person name="Maeda Y."/>
            <person name="Veluchamy A."/>
            <person name="Tanaka M."/>
            <person name="Abida H."/>
            <person name="Marechal E."/>
            <person name="Bowler C."/>
            <person name="Muto M."/>
            <person name="Sunaga Y."/>
            <person name="Tanaka M."/>
            <person name="Yoshino T."/>
            <person name="Taniguchi T."/>
            <person name="Fukuda Y."/>
            <person name="Nemoto M."/>
            <person name="Matsumoto M."/>
            <person name="Wong P.S."/>
            <person name="Aburatani S."/>
            <person name="Fujibuchi W."/>
        </authorList>
    </citation>
    <scope>NUCLEOTIDE SEQUENCE [LARGE SCALE GENOMIC DNA]</scope>
    <source>
        <strain evidence="2 3">JPCC DA0580</strain>
    </source>
</reference>
<dbReference type="Pfam" id="PF20710">
    <property type="entry name" value="DUF6824"/>
    <property type="match status" value="1"/>
</dbReference>
<name>A0A1Z5KAQ5_FISSO</name>
<feature type="domain" description="DUF6824" evidence="1">
    <location>
        <begin position="123"/>
        <end position="212"/>
    </location>
</feature>
<proteinExistence type="predicted"/>
<dbReference type="AlphaFoldDB" id="A0A1Z5KAQ5"/>
<dbReference type="OrthoDB" id="45046at2759"/>
<dbReference type="InterPro" id="IPR049227">
    <property type="entry name" value="DUF6824"/>
</dbReference>
<evidence type="ECO:0000313" key="3">
    <source>
        <dbReference type="Proteomes" id="UP000198406"/>
    </source>
</evidence>
<evidence type="ECO:0000259" key="1">
    <source>
        <dbReference type="Pfam" id="PF20710"/>
    </source>
</evidence>
<protein>
    <recommendedName>
        <fullName evidence="1">DUF6824 domain-containing protein</fullName>
    </recommendedName>
</protein>
<dbReference type="InParanoid" id="A0A1Z5KAQ5"/>
<gene>
    <name evidence="2" type="ORF">FisN_21Hh083</name>
</gene>
<sequence length="235" mass="26821">MLSFQENQAAIYQLLLSDMSKTATLTLQEVEKTRITSYEFDDEPIPLNCSDLSLSLEPQTSWTESPASGRHLFQSSNHQRGESVMSEASNGNHCKVKSIDELFPLCRRSLATASACCGPNEHDIVCSRGKVFYKLPGNIRFREAIRAYMPKYMKATSKMDKSLIIDNILDITVTVDAFGRPSRFLKYHSQTRSWSVMGHDQVRDKVGHALREAVYDMERERKMKAVIDARKMTQW</sequence>
<comment type="caution">
    <text evidence="2">The sequence shown here is derived from an EMBL/GenBank/DDBJ whole genome shotgun (WGS) entry which is preliminary data.</text>
</comment>
<evidence type="ECO:0000313" key="2">
    <source>
        <dbReference type="EMBL" id="GAX23235.1"/>
    </source>
</evidence>
<organism evidence="2 3">
    <name type="scientific">Fistulifera solaris</name>
    <name type="common">Oleaginous diatom</name>
    <dbReference type="NCBI Taxonomy" id="1519565"/>
    <lineage>
        <taxon>Eukaryota</taxon>
        <taxon>Sar</taxon>
        <taxon>Stramenopiles</taxon>
        <taxon>Ochrophyta</taxon>
        <taxon>Bacillariophyta</taxon>
        <taxon>Bacillariophyceae</taxon>
        <taxon>Bacillariophycidae</taxon>
        <taxon>Naviculales</taxon>
        <taxon>Naviculaceae</taxon>
        <taxon>Fistulifera</taxon>
    </lineage>
</organism>
<keyword evidence="3" id="KW-1185">Reference proteome</keyword>